<dbReference type="STRING" id="1436961.SAMN05421739_10440"/>
<dbReference type="OrthoDB" id="759189at2"/>
<evidence type="ECO:0000313" key="2">
    <source>
        <dbReference type="EMBL" id="SFG84270.1"/>
    </source>
</evidence>
<proteinExistence type="predicted"/>
<protein>
    <submittedName>
        <fullName evidence="2">Uncharacterized protein</fullName>
    </submittedName>
</protein>
<organism evidence="2 3">
    <name type="scientific">Pontibacter chinhatensis</name>
    <dbReference type="NCBI Taxonomy" id="1436961"/>
    <lineage>
        <taxon>Bacteria</taxon>
        <taxon>Pseudomonadati</taxon>
        <taxon>Bacteroidota</taxon>
        <taxon>Cytophagia</taxon>
        <taxon>Cytophagales</taxon>
        <taxon>Hymenobacteraceae</taxon>
        <taxon>Pontibacter</taxon>
    </lineage>
</organism>
<keyword evidence="1" id="KW-0732">Signal</keyword>
<keyword evidence="3" id="KW-1185">Reference proteome</keyword>
<sequence>MIKTGISFCAAAVALLLVSGSAEAQSILSGKGTSMPAYIGDLATNVGTGYGQYRQVRTDALEVLAPATVGNAYLTDNWTSGELFITQNRLLEAESFKYDIENNLFLLNSDKVAEPTLDQLRVINSSLVDAFKIADPILGERLFINAINASLTLKGQPLIGYVEVLVSDNGMSLFRKTEIETIRANYNVAFNAGDKHDRLVKRETYFVKQPNQLELLEISKSKKQNLSYFSHNQAAVQDFVKKNNIDFNRAPDLVRLVSYYNSLAK</sequence>
<dbReference type="RefSeq" id="WP_139217803.1">
    <property type="nucleotide sequence ID" value="NZ_FOOT01000004.1"/>
</dbReference>
<feature type="chain" id="PRO_5011773237" evidence="1">
    <location>
        <begin position="25"/>
        <end position="265"/>
    </location>
</feature>
<dbReference type="AlphaFoldDB" id="A0A1I2V515"/>
<gene>
    <name evidence="2" type="ORF">SAMN05421739_10440</name>
</gene>
<name>A0A1I2V515_9BACT</name>
<dbReference type="Proteomes" id="UP000198724">
    <property type="component" value="Unassembled WGS sequence"/>
</dbReference>
<feature type="signal peptide" evidence="1">
    <location>
        <begin position="1"/>
        <end position="24"/>
    </location>
</feature>
<dbReference type="EMBL" id="FOOT01000004">
    <property type="protein sequence ID" value="SFG84270.1"/>
    <property type="molecule type" value="Genomic_DNA"/>
</dbReference>
<evidence type="ECO:0000313" key="3">
    <source>
        <dbReference type="Proteomes" id="UP000198724"/>
    </source>
</evidence>
<accession>A0A1I2V515</accession>
<evidence type="ECO:0000256" key="1">
    <source>
        <dbReference type="SAM" id="SignalP"/>
    </source>
</evidence>
<reference evidence="3" key="1">
    <citation type="submission" date="2016-10" db="EMBL/GenBank/DDBJ databases">
        <authorList>
            <person name="Varghese N."/>
            <person name="Submissions S."/>
        </authorList>
    </citation>
    <scope>NUCLEOTIDE SEQUENCE [LARGE SCALE GENOMIC DNA]</scope>
    <source>
        <strain evidence="3">LP51</strain>
    </source>
</reference>